<evidence type="ECO:0000256" key="1">
    <source>
        <dbReference type="SAM" id="MobiDB-lite"/>
    </source>
</evidence>
<feature type="compositionally biased region" description="Basic and acidic residues" evidence="1">
    <location>
        <begin position="8"/>
        <end position="24"/>
    </location>
</feature>
<feature type="region of interest" description="Disordered" evidence="1">
    <location>
        <begin position="177"/>
        <end position="203"/>
    </location>
</feature>
<name>A0A8E5HPF8_USTVR</name>
<keyword evidence="3" id="KW-1185">Reference proteome</keyword>
<accession>A0A8E5HPF8</accession>
<protein>
    <submittedName>
        <fullName evidence="2">Uncharacterized protein</fullName>
    </submittedName>
</protein>
<dbReference type="KEGG" id="uvi:66064052"/>
<dbReference type="RefSeq" id="XP_042996706.1">
    <property type="nucleotide sequence ID" value="XM_043140772.1"/>
</dbReference>
<evidence type="ECO:0000313" key="2">
    <source>
        <dbReference type="EMBL" id="QUC19033.1"/>
    </source>
</evidence>
<dbReference type="AlphaFoldDB" id="A0A8E5HPF8"/>
<proteinExistence type="predicted"/>
<feature type="region of interest" description="Disordered" evidence="1">
    <location>
        <begin position="1"/>
        <end position="62"/>
    </location>
</feature>
<evidence type="ECO:0000313" key="3">
    <source>
        <dbReference type="Proteomes" id="UP000027002"/>
    </source>
</evidence>
<sequence>MQIKPLGRPRDDGFYVDSSSHDTNSEDEEAGRPCTGLSGPGDIYKKKKKKKKKNEKKMKKKSLNCRSRLEPVTVAVAVAVAIIMAETREPAAGTVTASLLSPGRMVHEWEPAYAAYTVGGFSRPRITRIDRPDVLPGWFGIIWRLASKPDPMELQGQVPNPSCTHRGDLEEVWKRANLRGPGTGPSCAPRGLQREGFKGSSGS</sequence>
<dbReference type="EMBL" id="CP072754">
    <property type="protein sequence ID" value="QUC19033.1"/>
    <property type="molecule type" value="Genomic_DNA"/>
</dbReference>
<gene>
    <name evidence="2" type="ORF">UV8b_03274</name>
</gene>
<dbReference type="Proteomes" id="UP000027002">
    <property type="component" value="Chromosome 2"/>
</dbReference>
<feature type="compositionally biased region" description="Basic residues" evidence="1">
    <location>
        <begin position="45"/>
        <end position="62"/>
    </location>
</feature>
<reference evidence="2" key="1">
    <citation type="submission" date="2020-03" db="EMBL/GenBank/DDBJ databases">
        <title>A mixture of massive structural variations and highly conserved coding sequences in Ustilaginoidea virens genome.</title>
        <authorList>
            <person name="Zhang K."/>
            <person name="Zhao Z."/>
            <person name="Zhang Z."/>
            <person name="Li Y."/>
            <person name="Hsiang T."/>
            <person name="Sun W."/>
        </authorList>
    </citation>
    <scope>NUCLEOTIDE SEQUENCE</scope>
    <source>
        <strain evidence="2">UV-8b</strain>
    </source>
</reference>
<organism evidence="2 3">
    <name type="scientific">Ustilaginoidea virens</name>
    <name type="common">Rice false smut fungus</name>
    <name type="synonym">Villosiclava virens</name>
    <dbReference type="NCBI Taxonomy" id="1159556"/>
    <lineage>
        <taxon>Eukaryota</taxon>
        <taxon>Fungi</taxon>
        <taxon>Dikarya</taxon>
        <taxon>Ascomycota</taxon>
        <taxon>Pezizomycotina</taxon>
        <taxon>Sordariomycetes</taxon>
        <taxon>Hypocreomycetidae</taxon>
        <taxon>Hypocreales</taxon>
        <taxon>Clavicipitaceae</taxon>
        <taxon>Ustilaginoidea</taxon>
    </lineage>
</organism>
<dbReference type="GeneID" id="66064052"/>